<evidence type="ECO:0000313" key="1">
    <source>
        <dbReference type="EMBL" id="KKL20753.1"/>
    </source>
</evidence>
<feature type="non-terminal residue" evidence="1">
    <location>
        <position position="1"/>
    </location>
</feature>
<reference evidence="1" key="1">
    <citation type="journal article" date="2015" name="Nature">
        <title>Complex archaea that bridge the gap between prokaryotes and eukaryotes.</title>
        <authorList>
            <person name="Spang A."/>
            <person name="Saw J.H."/>
            <person name="Jorgensen S.L."/>
            <person name="Zaremba-Niedzwiedzka K."/>
            <person name="Martijn J."/>
            <person name="Lind A.E."/>
            <person name="van Eijk R."/>
            <person name="Schleper C."/>
            <person name="Guy L."/>
            <person name="Ettema T.J."/>
        </authorList>
    </citation>
    <scope>NUCLEOTIDE SEQUENCE</scope>
</reference>
<dbReference type="AlphaFoldDB" id="A0A0F9E9P7"/>
<accession>A0A0F9E9P7</accession>
<name>A0A0F9E9P7_9ZZZZ</name>
<organism evidence="1">
    <name type="scientific">marine sediment metagenome</name>
    <dbReference type="NCBI Taxonomy" id="412755"/>
    <lineage>
        <taxon>unclassified sequences</taxon>
        <taxon>metagenomes</taxon>
        <taxon>ecological metagenomes</taxon>
    </lineage>
</organism>
<gene>
    <name evidence="1" type="ORF">LCGC14_2452300</name>
</gene>
<proteinExistence type="predicted"/>
<sequence length="438" mass="48765">RCWERKQVARSEIRPKLPLDTWAKLMGVNPLHFNGVYIEDNPPAVCEQPWLQFAWQTADRVGREELSRAIAQAEADIESHLHYRLIPTWEEDEWHQTIRPMRPDLFNLTNTDIRGFAQVVKAKWGHFISGGIRTPAILVDGLDAAVAYTDPDGDGYDEVATVNVTVAAGQDPCELRVYFPISNVMVAADSQNFFTAWEIRPISVAIVGTAAVITFRREQAVLPQLQLDIVPPASDSHLRGVDGSVDDNFLDTVDVYRVYNDPQTQVNLLWEGRGIGCDACTGGCNLCEYSTQAGCLSLRGDLKNSMVAYRPAIWNAATGAFDTAALAVARQPDNVRLWYYAGLRDHSLHCAVDEMSGEWARTVAYYAAAILDRQVCACENIHSNIEYWQDDRAVRGKEGLNIPTRMLDNPFGTRRGAMYAWERVKSAGAAIGQAMTLA</sequence>
<dbReference type="EMBL" id="LAZR01037974">
    <property type="protein sequence ID" value="KKL20753.1"/>
    <property type="molecule type" value="Genomic_DNA"/>
</dbReference>
<protein>
    <submittedName>
        <fullName evidence="1">Uncharacterized protein</fullName>
    </submittedName>
</protein>
<comment type="caution">
    <text evidence="1">The sequence shown here is derived from an EMBL/GenBank/DDBJ whole genome shotgun (WGS) entry which is preliminary data.</text>
</comment>